<feature type="compositionally biased region" description="Basic and acidic residues" evidence="1">
    <location>
        <begin position="716"/>
        <end position="735"/>
    </location>
</feature>
<dbReference type="SUPFAM" id="SSF53335">
    <property type="entry name" value="S-adenosyl-L-methionine-dependent methyltransferases"/>
    <property type="match status" value="1"/>
</dbReference>
<feature type="region of interest" description="Disordered" evidence="1">
    <location>
        <begin position="876"/>
        <end position="898"/>
    </location>
</feature>
<evidence type="ECO:0000259" key="2">
    <source>
        <dbReference type="Pfam" id="PF08241"/>
    </source>
</evidence>
<dbReference type="OrthoDB" id="10256176at2759"/>
<feature type="compositionally biased region" description="Acidic residues" evidence="1">
    <location>
        <begin position="364"/>
        <end position="386"/>
    </location>
</feature>
<dbReference type="eggNOG" id="ENOG502RDBT">
    <property type="taxonomic scope" value="Eukaryota"/>
</dbReference>
<name>S8AEB3_DACHA</name>
<feature type="region of interest" description="Disordered" evidence="1">
    <location>
        <begin position="172"/>
        <end position="218"/>
    </location>
</feature>
<feature type="compositionally biased region" description="Polar residues" evidence="1">
    <location>
        <begin position="192"/>
        <end position="205"/>
    </location>
</feature>
<accession>S8AEB3</accession>
<feature type="compositionally biased region" description="Basic and acidic residues" evidence="1">
    <location>
        <begin position="344"/>
        <end position="354"/>
    </location>
</feature>
<feature type="compositionally biased region" description="Low complexity" evidence="1">
    <location>
        <begin position="47"/>
        <end position="62"/>
    </location>
</feature>
<feature type="compositionally biased region" description="Basic and acidic residues" evidence="1">
    <location>
        <begin position="387"/>
        <end position="401"/>
    </location>
</feature>
<sequence>MPSPPLGYDAAEAQTTAVPVSSSHRRSASAKLHGLGLNVFKAGIRTSLQSSSGHRSGPSSPLKSPVKARGRSMSLLNGSQTSGSPNSKHSRHFSSHLFTDYGPRPPISPTLSDTRSSPAQSPVKPRFQAISHTQQSSISSGYSVPLQGGYSAQSSPQVGHSFESWTESYLNNRRKGHKKSPSGRRELVVETLSESSQSDAGSPSYTHMEPLSGGGRAVYHYDLTPESQQGSFPNSPQMNDNSQMQEVDVGKLVAPILQARLSSMYTLSSYAGRDTGMWSMRSAAYTSMTSVDTSRHKFASLEPEEDELLELQEMMSDMNSSETSSEKEVRILMQQMLVGQEVVRTESEADHAEAPRSPQLPQFPEEEEIEETEHFEEIEREEEEQEERTPEQTYARDFDMTETEDWKEIERWAGIESGVDYPRESSVVTYDRSEIDDESMDEEDFQHVEMEAAMARMSTRSSRHPAEYEGLHEMGDFEIPDVPQIPIEVDITTPKQQYPESIPEEEYDEAEEQLEAIEEEEEEEEEEEINDCPLGADLSFDDLSIIDEEMKLEEQSEVERIRQNDLLKAASLILPESRPGTNDGKSLFSRPGLPQLSLLEVPLNQNRGVRATLESPTSGEESPLEIKGKVVDLKGGRRHNLKENEIRVEDPSYLVAFKKFLKPSVHSDAFICRQTRFDAFQTRRICNELPHEYRPLPPCPPQVEPEPVVETNSHWPFDDGPRKSSTTPEKRRAKEVQDEINSRLWVFMASKWLTYGRILISPAHDILNQSGMERRKNKNAVPPPVRRRVLDLGGAPVADWGWHCAYEYPHSKVYTVTSRPKNINIDNVPVPDLGVVEKRRFTGPSNHRHIKVSSLWKLPFPDNHFDVISARTLHTILKQTPPPRRRSERRDRNSKTPRLDEYSLTLKECYRVLKPGGHFEWSLTDSDVLRAGPVTQQLNEEFAHELRSRGYDPHPTGKWINRLANTGFTHTKRTWTVLPMAPPAEKPKAKRRLGVTFEDDWKAAQEEMQAELKAWEELGVVKGNTQDVAALSGIVGTWRWEEWMVKLDGERETPAWKKGLVNGITASLDEGRERGSGWRNLVGWTRKPTTTETAKRAKKMARNCA</sequence>
<evidence type="ECO:0000313" key="4">
    <source>
        <dbReference type="Proteomes" id="UP000015100"/>
    </source>
</evidence>
<gene>
    <name evidence="3" type="ORF">H072_4774</name>
</gene>
<dbReference type="AlphaFoldDB" id="S8AEB3"/>
<comment type="caution">
    <text evidence="3">The sequence shown here is derived from an EMBL/GenBank/DDBJ whole genome shotgun (WGS) entry which is preliminary data.</text>
</comment>
<evidence type="ECO:0000313" key="3">
    <source>
        <dbReference type="EMBL" id="EPS41335.1"/>
    </source>
</evidence>
<dbReference type="GO" id="GO:0008757">
    <property type="term" value="F:S-adenosylmethionine-dependent methyltransferase activity"/>
    <property type="evidence" value="ECO:0007669"/>
    <property type="project" value="InterPro"/>
</dbReference>
<feature type="compositionally biased region" description="Basic and acidic residues" evidence="1">
    <location>
        <begin position="888"/>
        <end position="898"/>
    </location>
</feature>
<protein>
    <recommendedName>
        <fullName evidence="2">Methyltransferase type 11 domain-containing protein</fullName>
    </recommendedName>
</protein>
<feature type="region of interest" description="Disordered" evidence="1">
    <location>
        <begin position="344"/>
        <end position="401"/>
    </location>
</feature>
<feature type="compositionally biased region" description="Polar residues" evidence="1">
    <location>
        <begin position="13"/>
        <end position="22"/>
    </location>
</feature>
<proteinExistence type="predicted"/>
<feature type="region of interest" description="Disordered" evidence="1">
    <location>
        <begin position="516"/>
        <end position="537"/>
    </location>
</feature>
<feature type="region of interest" description="Disordered" evidence="1">
    <location>
        <begin position="696"/>
        <end position="735"/>
    </location>
</feature>
<feature type="region of interest" description="Disordered" evidence="1">
    <location>
        <begin position="46"/>
        <end position="124"/>
    </location>
</feature>
<dbReference type="Gene3D" id="3.40.50.150">
    <property type="entry name" value="Vaccinia Virus protein VP39"/>
    <property type="match status" value="1"/>
</dbReference>
<dbReference type="HOGENOM" id="CLU_291706_0_0_1"/>
<dbReference type="OMA" id="TRRICNE"/>
<reference evidence="3 4" key="1">
    <citation type="journal article" date="2013" name="PLoS Genet.">
        <title>Genomic mechanisms accounting for the adaptation to parasitism in nematode-trapping fungi.</title>
        <authorList>
            <person name="Meerupati T."/>
            <person name="Andersson K.M."/>
            <person name="Friman E."/>
            <person name="Kumar D."/>
            <person name="Tunlid A."/>
            <person name="Ahren D."/>
        </authorList>
    </citation>
    <scope>NUCLEOTIDE SEQUENCE [LARGE SCALE GENOMIC DNA]</scope>
    <source>
        <strain evidence="3 4">CBS 200.50</strain>
    </source>
</reference>
<organism evidence="3 4">
    <name type="scientific">Dactylellina haptotyla (strain CBS 200.50)</name>
    <name type="common">Nematode-trapping fungus</name>
    <name type="synonym">Monacrosporium haptotylum</name>
    <dbReference type="NCBI Taxonomy" id="1284197"/>
    <lineage>
        <taxon>Eukaryota</taxon>
        <taxon>Fungi</taxon>
        <taxon>Dikarya</taxon>
        <taxon>Ascomycota</taxon>
        <taxon>Pezizomycotina</taxon>
        <taxon>Orbiliomycetes</taxon>
        <taxon>Orbiliales</taxon>
        <taxon>Orbiliaceae</taxon>
        <taxon>Dactylellina</taxon>
    </lineage>
</organism>
<dbReference type="Pfam" id="PF08241">
    <property type="entry name" value="Methyltransf_11"/>
    <property type="match status" value="1"/>
</dbReference>
<feature type="compositionally biased region" description="Polar residues" evidence="1">
    <location>
        <begin position="109"/>
        <end position="120"/>
    </location>
</feature>
<feature type="compositionally biased region" description="Basic residues" evidence="1">
    <location>
        <begin position="172"/>
        <end position="182"/>
    </location>
</feature>
<feature type="region of interest" description="Disordered" evidence="1">
    <location>
        <begin position="1"/>
        <end position="29"/>
    </location>
</feature>
<dbReference type="STRING" id="1284197.S8AEB3"/>
<keyword evidence="4" id="KW-1185">Reference proteome</keyword>
<feature type="domain" description="Methyltransferase type 11" evidence="2">
    <location>
        <begin position="850"/>
        <end position="919"/>
    </location>
</feature>
<dbReference type="Proteomes" id="UP000015100">
    <property type="component" value="Unassembled WGS sequence"/>
</dbReference>
<dbReference type="InterPro" id="IPR029063">
    <property type="entry name" value="SAM-dependent_MTases_sf"/>
</dbReference>
<feature type="compositionally biased region" description="Acidic residues" evidence="1">
    <location>
        <begin position="516"/>
        <end position="530"/>
    </location>
</feature>
<reference evidence="4" key="2">
    <citation type="submission" date="2013-04" db="EMBL/GenBank/DDBJ databases">
        <title>Genomic mechanisms accounting for the adaptation to parasitism in nematode-trapping fungi.</title>
        <authorList>
            <person name="Ahren D.G."/>
        </authorList>
    </citation>
    <scope>NUCLEOTIDE SEQUENCE [LARGE SCALE GENOMIC DNA]</scope>
    <source>
        <strain evidence="4">CBS 200.50</strain>
    </source>
</reference>
<dbReference type="EMBL" id="AQGS01000252">
    <property type="protein sequence ID" value="EPS41335.1"/>
    <property type="molecule type" value="Genomic_DNA"/>
</dbReference>
<evidence type="ECO:0000256" key="1">
    <source>
        <dbReference type="SAM" id="MobiDB-lite"/>
    </source>
</evidence>
<feature type="compositionally biased region" description="Polar residues" evidence="1">
    <location>
        <begin position="74"/>
        <end position="87"/>
    </location>
</feature>
<dbReference type="InterPro" id="IPR013216">
    <property type="entry name" value="Methyltransf_11"/>
</dbReference>